<accession>A0AC34F5L9</accession>
<dbReference type="WBParaSite" id="ES5_v2.g12372.t1">
    <property type="protein sequence ID" value="ES5_v2.g12372.t1"/>
    <property type="gene ID" value="ES5_v2.g12372"/>
</dbReference>
<evidence type="ECO:0000313" key="2">
    <source>
        <dbReference type="WBParaSite" id="ES5_v2.g12372.t1"/>
    </source>
</evidence>
<sequence>MSFSGDTSILNISVQAKSPDIVEQEDIQNILKFIKEYKEDEKLQKSSNKILQTNFQPKGIAAWASVPPYITRRIRDKIYETDDKDIPTSADLAKCLNPAGIDKKYVDYDEFMVIHSNFPESIKRLYNPQVIWEKLISEADAHGRIPVASFHEIYSTKCDLLRCRLGLESFSYEKPGYLSFDELLVYIKAVAQTYKLGGDEQPSLQDIAVEVFSEIIFFKAAGSQRDFAKITDILVSNSITDFFEVVNSTDEYNYLTLVAVKKIYDRFTSAEPDDLNRLSRQQICNLFDSIVPIFWDRYFELYCPEDKMYFVDFYKLSYMLDNLLEPKVIRIFFRALDLDNDGVFSSEDYKPFHSQLMPAYCSKYGNSFDLDYVYSSLFDLALAKKEITVKNLINIQQFDDFFGMACDIQTFARLEGAGDDDDDEEEEVEVEE</sequence>
<protein>
    <submittedName>
        <fullName evidence="2">EF-hand domain-containing protein</fullName>
    </submittedName>
</protein>
<proteinExistence type="predicted"/>
<name>A0AC34F5L9_9BILA</name>
<dbReference type="Proteomes" id="UP000887579">
    <property type="component" value="Unplaced"/>
</dbReference>
<reference evidence="2" key="1">
    <citation type="submission" date="2022-11" db="UniProtKB">
        <authorList>
            <consortium name="WormBaseParasite"/>
        </authorList>
    </citation>
    <scope>IDENTIFICATION</scope>
</reference>
<organism evidence="1 2">
    <name type="scientific">Panagrolaimus sp. ES5</name>
    <dbReference type="NCBI Taxonomy" id="591445"/>
    <lineage>
        <taxon>Eukaryota</taxon>
        <taxon>Metazoa</taxon>
        <taxon>Ecdysozoa</taxon>
        <taxon>Nematoda</taxon>
        <taxon>Chromadorea</taxon>
        <taxon>Rhabditida</taxon>
        <taxon>Tylenchina</taxon>
        <taxon>Panagrolaimomorpha</taxon>
        <taxon>Panagrolaimoidea</taxon>
        <taxon>Panagrolaimidae</taxon>
        <taxon>Panagrolaimus</taxon>
    </lineage>
</organism>
<evidence type="ECO:0000313" key="1">
    <source>
        <dbReference type="Proteomes" id="UP000887579"/>
    </source>
</evidence>